<keyword evidence="2" id="KW-0804">Transcription</keyword>
<keyword evidence="1" id="KW-0805">Transcription regulation</keyword>
<feature type="domain" description="HTH araC/xylS-type" evidence="3">
    <location>
        <begin position="1"/>
        <end position="55"/>
    </location>
</feature>
<reference evidence="4" key="1">
    <citation type="journal article" date="2014" name="Int. J. Syst. Evol. Microbiol.">
        <title>Complete genome sequence of Corynebacterium casei LMG S-19264T (=DSM 44701T), isolated from a smear-ripened cheese.</title>
        <authorList>
            <consortium name="US DOE Joint Genome Institute (JGI-PGF)"/>
            <person name="Walter F."/>
            <person name="Albersmeier A."/>
            <person name="Kalinowski J."/>
            <person name="Ruckert C."/>
        </authorList>
    </citation>
    <scope>NUCLEOTIDE SEQUENCE</scope>
    <source>
        <strain evidence="4">CGMCC 1.15478</strain>
    </source>
</reference>
<accession>A0A916XIX8</accession>
<dbReference type="InterPro" id="IPR024775">
    <property type="entry name" value="DinB-like"/>
</dbReference>
<dbReference type="InterPro" id="IPR018060">
    <property type="entry name" value="HTH_AraC"/>
</dbReference>
<organism evidence="4 5">
    <name type="scientific">Hoyosella rhizosphaerae</name>
    <dbReference type="NCBI Taxonomy" id="1755582"/>
    <lineage>
        <taxon>Bacteria</taxon>
        <taxon>Bacillati</taxon>
        <taxon>Actinomycetota</taxon>
        <taxon>Actinomycetes</taxon>
        <taxon>Mycobacteriales</taxon>
        <taxon>Hoyosellaceae</taxon>
        <taxon>Hoyosella</taxon>
    </lineage>
</organism>
<gene>
    <name evidence="4" type="ORF">GCM10011410_32470</name>
</gene>
<protein>
    <submittedName>
        <fullName evidence="4">AraC family transcriptional regulator</fullName>
    </submittedName>
</protein>
<dbReference type="Proteomes" id="UP000641514">
    <property type="component" value="Unassembled WGS sequence"/>
</dbReference>
<name>A0A916XIX8_9ACTN</name>
<dbReference type="GO" id="GO:0003700">
    <property type="term" value="F:DNA-binding transcription factor activity"/>
    <property type="evidence" value="ECO:0007669"/>
    <property type="project" value="InterPro"/>
</dbReference>
<reference evidence="4" key="2">
    <citation type="submission" date="2020-09" db="EMBL/GenBank/DDBJ databases">
        <authorList>
            <person name="Sun Q."/>
            <person name="Zhou Y."/>
        </authorList>
    </citation>
    <scope>NUCLEOTIDE SEQUENCE</scope>
    <source>
        <strain evidence="4">CGMCC 1.15478</strain>
    </source>
</reference>
<evidence type="ECO:0000256" key="2">
    <source>
        <dbReference type="ARBA" id="ARBA00023163"/>
    </source>
</evidence>
<sequence>MALKRRVILERAAWRLRSGETVTDVAFSEGYESVEGFSRAFSRAFGFPPRDAGNAKSHWLSAPNGIHFHPPNALWVTEAERAPVADVTAVMVRHDVDDTGYLLRVAAELGEDDFHRTLMPGHVVLKWDGPEESIAQILDHMLWTKEVWLASIDGENMPPRLGLDHSSLVARHGVVAPRWVQMAESVNPSDTLIDAICDPPESFSLGSVIAHVVTFAAYRRQLVRQLLRRVGVEVNDGDPIMWLREGVE</sequence>
<dbReference type="SUPFAM" id="SSF109854">
    <property type="entry name" value="DinB/YfiT-like putative metalloenzymes"/>
    <property type="match status" value="1"/>
</dbReference>
<keyword evidence="5" id="KW-1185">Reference proteome</keyword>
<evidence type="ECO:0000313" key="4">
    <source>
        <dbReference type="EMBL" id="GGC76678.1"/>
    </source>
</evidence>
<dbReference type="Pfam" id="PF12833">
    <property type="entry name" value="HTH_18"/>
    <property type="match status" value="1"/>
</dbReference>
<dbReference type="Gene3D" id="1.10.10.60">
    <property type="entry name" value="Homeodomain-like"/>
    <property type="match status" value="1"/>
</dbReference>
<dbReference type="AlphaFoldDB" id="A0A916XIX8"/>
<evidence type="ECO:0000256" key="1">
    <source>
        <dbReference type="ARBA" id="ARBA00023015"/>
    </source>
</evidence>
<dbReference type="InterPro" id="IPR034660">
    <property type="entry name" value="DinB/YfiT-like"/>
</dbReference>
<dbReference type="Pfam" id="PF12867">
    <property type="entry name" value="DinB_2"/>
    <property type="match status" value="1"/>
</dbReference>
<dbReference type="SUPFAM" id="SSF46689">
    <property type="entry name" value="Homeodomain-like"/>
    <property type="match status" value="1"/>
</dbReference>
<dbReference type="Gene3D" id="1.20.120.450">
    <property type="entry name" value="dinb family like domain"/>
    <property type="match status" value="1"/>
</dbReference>
<dbReference type="InterPro" id="IPR009057">
    <property type="entry name" value="Homeodomain-like_sf"/>
</dbReference>
<evidence type="ECO:0000313" key="5">
    <source>
        <dbReference type="Proteomes" id="UP000641514"/>
    </source>
</evidence>
<dbReference type="PROSITE" id="PS01124">
    <property type="entry name" value="HTH_ARAC_FAMILY_2"/>
    <property type="match status" value="1"/>
</dbReference>
<dbReference type="GO" id="GO:0043565">
    <property type="term" value="F:sequence-specific DNA binding"/>
    <property type="evidence" value="ECO:0007669"/>
    <property type="project" value="InterPro"/>
</dbReference>
<proteinExistence type="predicted"/>
<dbReference type="EMBL" id="BMJH01000004">
    <property type="protein sequence ID" value="GGC76678.1"/>
    <property type="molecule type" value="Genomic_DNA"/>
</dbReference>
<comment type="caution">
    <text evidence="4">The sequence shown here is derived from an EMBL/GenBank/DDBJ whole genome shotgun (WGS) entry which is preliminary data.</text>
</comment>
<evidence type="ECO:0000259" key="3">
    <source>
        <dbReference type="PROSITE" id="PS01124"/>
    </source>
</evidence>